<keyword evidence="4 5" id="KW-0472">Membrane</keyword>
<dbReference type="AlphaFoldDB" id="A0A2N3WWZ8"/>
<proteinExistence type="predicted"/>
<dbReference type="GO" id="GO:0022857">
    <property type="term" value="F:transmembrane transporter activity"/>
    <property type="evidence" value="ECO:0007669"/>
    <property type="project" value="InterPro"/>
</dbReference>
<reference evidence="7 8" key="1">
    <citation type="submission" date="2017-12" db="EMBL/GenBank/DDBJ databases">
        <title>Sequencing the genomes of 1000 Actinobacteria strains.</title>
        <authorList>
            <person name="Klenk H.-P."/>
        </authorList>
    </citation>
    <scope>NUCLEOTIDE SEQUENCE [LARGE SCALE GENOMIC DNA]</scope>
    <source>
        <strain evidence="7 8">DSM 44489</strain>
    </source>
</reference>
<dbReference type="Proteomes" id="UP000233766">
    <property type="component" value="Unassembled WGS sequence"/>
</dbReference>
<evidence type="ECO:0000256" key="2">
    <source>
        <dbReference type="ARBA" id="ARBA00022692"/>
    </source>
</evidence>
<feature type="transmembrane region" description="Helical" evidence="5">
    <location>
        <begin position="247"/>
        <end position="266"/>
    </location>
</feature>
<dbReference type="Gene3D" id="1.20.1250.20">
    <property type="entry name" value="MFS general substrate transporter like domains"/>
    <property type="match status" value="2"/>
</dbReference>
<feature type="transmembrane region" description="Helical" evidence="5">
    <location>
        <begin position="312"/>
        <end position="334"/>
    </location>
</feature>
<name>A0A2N3WWZ8_9NOCA</name>
<evidence type="ECO:0000259" key="6">
    <source>
        <dbReference type="PROSITE" id="PS50850"/>
    </source>
</evidence>
<feature type="transmembrane region" description="Helical" evidence="5">
    <location>
        <begin position="59"/>
        <end position="79"/>
    </location>
</feature>
<feature type="transmembrane region" description="Helical" evidence="5">
    <location>
        <begin position="374"/>
        <end position="395"/>
    </location>
</feature>
<sequence>MRISAVDIEQPAIRRAPRFHPAWTIVAVAALALVAAGSFATIAGLITEPLVETKGWSRTGIGVAVAVNMVLYGVVGPFVSAMMDRYGIRRVTSCALSALIASSVLTALCTPSVLWFVLWFGFAIGVGTGSITTVFAATVANRWFYRKIGLATGLLTAAGVFGQFAMLPLLSVLLGSADWRAPVLACGALATVALLGVLLFLRESPAAVGAVRYGADPDSTTADSDRQVNPFARTVAALLAAVRDTRFWALASMFALCGATTNGLMWSHFTPAAHDHGMAATTASGLLAIIGVANILGTVSAGWLTDRIEPRLLLAVFFLGRGVSLALLPILFTRGWSPDLVGFAVVFGILDVATVPPTLALCRHYFGADSALTFGWISVFHQLGAGAMALTGGLIRDLNGSYTPLWVTAALACLTGAALGAASSRFRQVS</sequence>
<dbReference type="PANTHER" id="PTHR11360:SF284">
    <property type="entry name" value="EG:103B4.3 PROTEIN-RELATED"/>
    <property type="match status" value="1"/>
</dbReference>
<feature type="transmembrane region" description="Helical" evidence="5">
    <location>
        <begin position="21"/>
        <end position="47"/>
    </location>
</feature>
<evidence type="ECO:0000313" key="7">
    <source>
        <dbReference type="EMBL" id="PKV98387.1"/>
    </source>
</evidence>
<dbReference type="PANTHER" id="PTHR11360">
    <property type="entry name" value="MONOCARBOXYLATE TRANSPORTER"/>
    <property type="match status" value="1"/>
</dbReference>
<comment type="caution">
    <text evidence="7">The sequence shown here is derived from an EMBL/GenBank/DDBJ whole genome shotgun (WGS) entry which is preliminary data.</text>
</comment>
<feature type="domain" description="Major facilitator superfamily (MFS) profile" evidence="6">
    <location>
        <begin position="24"/>
        <end position="427"/>
    </location>
</feature>
<evidence type="ECO:0000256" key="5">
    <source>
        <dbReference type="SAM" id="Phobius"/>
    </source>
</evidence>
<dbReference type="CDD" id="cd17355">
    <property type="entry name" value="MFS_YcxA_like"/>
    <property type="match status" value="1"/>
</dbReference>
<feature type="transmembrane region" description="Helical" evidence="5">
    <location>
        <begin position="286"/>
        <end position="305"/>
    </location>
</feature>
<keyword evidence="2 5" id="KW-0812">Transmembrane</keyword>
<feature type="transmembrane region" description="Helical" evidence="5">
    <location>
        <begin position="91"/>
        <end position="108"/>
    </location>
</feature>
<accession>A0A2N3WWZ8</accession>
<dbReference type="InterPro" id="IPR036259">
    <property type="entry name" value="MFS_trans_sf"/>
</dbReference>
<dbReference type="RefSeq" id="WP_101462855.1">
    <property type="nucleotide sequence ID" value="NZ_PJMW01000001.1"/>
</dbReference>
<dbReference type="InterPro" id="IPR011701">
    <property type="entry name" value="MFS"/>
</dbReference>
<evidence type="ECO:0000256" key="3">
    <source>
        <dbReference type="ARBA" id="ARBA00022989"/>
    </source>
</evidence>
<evidence type="ECO:0000256" key="4">
    <source>
        <dbReference type="ARBA" id="ARBA00023136"/>
    </source>
</evidence>
<gene>
    <name evidence="7" type="ORF">ATK86_0406</name>
</gene>
<comment type="subcellular location">
    <subcellularLocation>
        <location evidence="1">Cell membrane</location>
        <topology evidence="1">Multi-pass membrane protein</topology>
    </subcellularLocation>
</comment>
<dbReference type="Pfam" id="PF07690">
    <property type="entry name" value="MFS_1"/>
    <property type="match status" value="1"/>
</dbReference>
<dbReference type="InterPro" id="IPR050327">
    <property type="entry name" value="Proton-linked_MCT"/>
</dbReference>
<feature type="transmembrane region" description="Helical" evidence="5">
    <location>
        <begin position="340"/>
        <end position="362"/>
    </location>
</feature>
<dbReference type="InterPro" id="IPR020846">
    <property type="entry name" value="MFS_dom"/>
</dbReference>
<dbReference type="EMBL" id="PJMW01000001">
    <property type="protein sequence ID" value="PKV98387.1"/>
    <property type="molecule type" value="Genomic_DNA"/>
</dbReference>
<feature type="transmembrane region" description="Helical" evidence="5">
    <location>
        <begin position="114"/>
        <end position="136"/>
    </location>
</feature>
<organism evidence="7 8">
    <name type="scientific">Nocardia fluminea</name>
    <dbReference type="NCBI Taxonomy" id="134984"/>
    <lineage>
        <taxon>Bacteria</taxon>
        <taxon>Bacillati</taxon>
        <taxon>Actinomycetota</taxon>
        <taxon>Actinomycetes</taxon>
        <taxon>Mycobacteriales</taxon>
        <taxon>Nocardiaceae</taxon>
        <taxon>Nocardia</taxon>
    </lineage>
</organism>
<dbReference type="PROSITE" id="PS50850">
    <property type="entry name" value="MFS"/>
    <property type="match status" value="1"/>
</dbReference>
<evidence type="ECO:0000256" key="1">
    <source>
        <dbReference type="ARBA" id="ARBA00004651"/>
    </source>
</evidence>
<feature type="transmembrane region" description="Helical" evidence="5">
    <location>
        <begin position="401"/>
        <end position="422"/>
    </location>
</feature>
<protein>
    <submittedName>
        <fullName evidence="7">Putative MFS family arabinose efflux permease</fullName>
    </submittedName>
</protein>
<dbReference type="OrthoDB" id="146345at2"/>
<evidence type="ECO:0000313" key="8">
    <source>
        <dbReference type="Proteomes" id="UP000233766"/>
    </source>
</evidence>
<dbReference type="SUPFAM" id="SSF103473">
    <property type="entry name" value="MFS general substrate transporter"/>
    <property type="match status" value="1"/>
</dbReference>
<feature type="transmembrane region" description="Helical" evidence="5">
    <location>
        <begin position="148"/>
        <end position="173"/>
    </location>
</feature>
<dbReference type="GO" id="GO:0005886">
    <property type="term" value="C:plasma membrane"/>
    <property type="evidence" value="ECO:0007669"/>
    <property type="project" value="UniProtKB-SubCell"/>
</dbReference>
<feature type="transmembrane region" description="Helical" evidence="5">
    <location>
        <begin position="179"/>
        <end position="201"/>
    </location>
</feature>
<keyword evidence="8" id="KW-1185">Reference proteome</keyword>
<keyword evidence="3 5" id="KW-1133">Transmembrane helix</keyword>